<sequence>MLNDGWGLRVGHTSLGDTGVTALVADDPQGMVAAVDVRGGGPGTRETDLLEPHNTVERVNAILLCGGSAFGLAAADGAMRELERRGVGFKVFGDQLPGGPIVPIVPAAVIFDLAVGDPSHRPGPADGAAAVADAFANEGEEQASSSVGVGCGATAGVLRGGFGSAHAHVGEYTVAAYVAANPVGSVVDPRTGLLYGDPSWPAVDVEAFRKLKRPVPRLNTTIGVIATDAPLTKAQMKRLAITGHDGIARAVVPAHSPLDGDTLFAVSVGEDAGRGIPDVGTLTALGAAAAGVVQAAIVDAVVNAVGDLGVTAWRDMAR</sequence>
<dbReference type="Pfam" id="PF03576">
    <property type="entry name" value="Peptidase_S58"/>
    <property type="match status" value="1"/>
</dbReference>
<name>A0ABT1FZD0_9CORY</name>
<dbReference type="InterPro" id="IPR016117">
    <property type="entry name" value="ArgJ-like_dom_sf"/>
</dbReference>
<dbReference type="EMBL" id="JAMFTQ010000001">
    <property type="protein sequence ID" value="MCP1386962.1"/>
    <property type="molecule type" value="Genomic_DNA"/>
</dbReference>
<gene>
    <name evidence="2" type="ORF">M5J20_01970</name>
</gene>
<reference evidence="2" key="1">
    <citation type="submission" date="2022-05" db="EMBL/GenBank/DDBJ databases">
        <title>Corynebacterium sp. TA-R-1 sp. nov., isolated from human feces.</title>
        <authorList>
            <person name="Shamsuzzaman M."/>
            <person name="Dahal R.H."/>
        </authorList>
    </citation>
    <scope>NUCLEOTIDE SEQUENCE</scope>
    <source>
        <strain evidence="2">TA-R-1</strain>
    </source>
</reference>
<dbReference type="Gene3D" id="3.60.70.12">
    <property type="entry name" value="L-amino peptidase D-ALA esterase/amidase"/>
    <property type="match status" value="1"/>
</dbReference>
<keyword evidence="3" id="KW-1185">Reference proteome</keyword>
<organism evidence="2 3">
    <name type="scientific">Corynebacterium stercoris</name>
    <dbReference type="NCBI Taxonomy" id="2943490"/>
    <lineage>
        <taxon>Bacteria</taxon>
        <taxon>Bacillati</taxon>
        <taxon>Actinomycetota</taxon>
        <taxon>Actinomycetes</taxon>
        <taxon>Mycobacteriales</taxon>
        <taxon>Corynebacteriaceae</taxon>
        <taxon>Corynebacterium</taxon>
    </lineage>
</organism>
<protein>
    <submittedName>
        <fullName evidence="2">P1 family peptidase</fullName>
    </submittedName>
</protein>
<proteinExistence type="inferred from homology"/>
<dbReference type="SUPFAM" id="SSF56266">
    <property type="entry name" value="DmpA/ArgJ-like"/>
    <property type="match status" value="1"/>
</dbReference>
<evidence type="ECO:0000256" key="1">
    <source>
        <dbReference type="ARBA" id="ARBA00007068"/>
    </source>
</evidence>
<accession>A0ABT1FZD0</accession>
<dbReference type="PANTHER" id="PTHR36512:SF3">
    <property type="entry name" value="BLR5678 PROTEIN"/>
    <property type="match status" value="1"/>
</dbReference>
<comment type="similarity">
    <text evidence="1">Belongs to the peptidase S58 family.</text>
</comment>
<evidence type="ECO:0000313" key="2">
    <source>
        <dbReference type="EMBL" id="MCP1386962.1"/>
    </source>
</evidence>
<dbReference type="PANTHER" id="PTHR36512">
    <property type="entry name" value="D-AMINOPEPTIDASE"/>
    <property type="match status" value="1"/>
</dbReference>
<dbReference type="RefSeq" id="WP_253575796.1">
    <property type="nucleotide sequence ID" value="NZ_JAMFTQ010000001.1"/>
</dbReference>
<dbReference type="Proteomes" id="UP001204000">
    <property type="component" value="Unassembled WGS sequence"/>
</dbReference>
<dbReference type="CDD" id="cd02252">
    <property type="entry name" value="nylC_like"/>
    <property type="match status" value="1"/>
</dbReference>
<evidence type="ECO:0000313" key="3">
    <source>
        <dbReference type="Proteomes" id="UP001204000"/>
    </source>
</evidence>
<dbReference type="InterPro" id="IPR005321">
    <property type="entry name" value="Peptidase_S58_DmpA"/>
</dbReference>
<comment type="caution">
    <text evidence="2">The sequence shown here is derived from an EMBL/GenBank/DDBJ whole genome shotgun (WGS) entry which is preliminary data.</text>
</comment>